<keyword evidence="4" id="KW-1185">Reference proteome</keyword>
<proteinExistence type="predicted"/>
<dbReference type="Proteomes" id="UP000070163">
    <property type="component" value="Unassembled WGS sequence"/>
</dbReference>
<organism evidence="3 4">
    <name type="scientific">candidate division MSBL1 archaeon SCGC-AAA259A05</name>
    <dbReference type="NCBI Taxonomy" id="1698259"/>
    <lineage>
        <taxon>Archaea</taxon>
        <taxon>Methanobacteriati</taxon>
        <taxon>Methanobacteriota</taxon>
        <taxon>candidate division MSBL1</taxon>
    </lineage>
</organism>
<evidence type="ECO:0000313" key="3">
    <source>
        <dbReference type="EMBL" id="KXA91034.1"/>
    </source>
</evidence>
<sequence>MSKNSWKVLGSGGGSIWNGREKGEGNPDLGLSGGFSCAHHVFGVSERPRITPEERRWLSEMLLVGLLFLLTGLAVLSLLIP</sequence>
<accession>A0A133UA43</accession>
<dbReference type="EMBL" id="LHXJ01000024">
    <property type="protein sequence ID" value="KXA91034.1"/>
    <property type="molecule type" value="Genomic_DNA"/>
</dbReference>
<comment type="caution">
    <text evidence="3">The sequence shown here is derived from an EMBL/GenBank/DDBJ whole genome shotgun (WGS) entry which is preliminary data.</text>
</comment>
<evidence type="ECO:0000256" key="2">
    <source>
        <dbReference type="SAM" id="Phobius"/>
    </source>
</evidence>
<keyword evidence="2" id="KW-0812">Transmembrane</keyword>
<evidence type="ECO:0000313" key="4">
    <source>
        <dbReference type="Proteomes" id="UP000070163"/>
    </source>
</evidence>
<dbReference type="AlphaFoldDB" id="A0A133UA43"/>
<feature type="region of interest" description="Disordered" evidence="1">
    <location>
        <begin position="1"/>
        <end position="27"/>
    </location>
</feature>
<evidence type="ECO:0000256" key="1">
    <source>
        <dbReference type="SAM" id="MobiDB-lite"/>
    </source>
</evidence>
<name>A0A133UA43_9EURY</name>
<protein>
    <submittedName>
        <fullName evidence="3">Uncharacterized protein</fullName>
    </submittedName>
</protein>
<gene>
    <name evidence="3" type="ORF">AKJ57_02665</name>
</gene>
<feature type="transmembrane region" description="Helical" evidence="2">
    <location>
        <begin position="57"/>
        <end position="80"/>
    </location>
</feature>
<keyword evidence="2" id="KW-0472">Membrane</keyword>
<keyword evidence="2" id="KW-1133">Transmembrane helix</keyword>
<reference evidence="3 4" key="1">
    <citation type="journal article" date="2016" name="Sci. Rep.">
        <title>Metabolic traits of an uncultured archaeal lineage -MSBL1- from brine pools of the Red Sea.</title>
        <authorList>
            <person name="Mwirichia R."/>
            <person name="Alam I."/>
            <person name="Rashid M."/>
            <person name="Vinu M."/>
            <person name="Ba-Alawi W."/>
            <person name="Anthony Kamau A."/>
            <person name="Kamanda Ngugi D."/>
            <person name="Goker M."/>
            <person name="Klenk H.P."/>
            <person name="Bajic V."/>
            <person name="Stingl U."/>
        </authorList>
    </citation>
    <scope>NUCLEOTIDE SEQUENCE [LARGE SCALE GENOMIC DNA]</scope>
    <source>
        <strain evidence="3">SCGC-AAA259A05</strain>
    </source>
</reference>